<dbReference type="AlphaFoldDB" id="A0A9P8VHN8"/>
<evidence type="ECO:0000313" key="3">
    <source>
        <dbReference type="Proteomes" id="UP000770015"/>
    </source>
</evidence>
<feature type="region of interest" description="Disordered" evidence="1">
    <location>
        <begin position="151"/>
        <end position="180"/>
    </location>
</feature>
<dbReference type="Proteomes" id="UP000770015">
    <property type="component" value="Unassembled WGS sequence"/>
</dbReference>
<keyword evidence="3" id="KW-1185">Reference proteome</keyword>
<proteinExistence type="predicted"/>
<sequence length="205" mass="21958">MEGSVLPSARRDWVGDARDAVSRKAKCCARQVKPRMVRINGQRGGRSGYDGLLEDEATASLPGESAARGRSEGWCWLWLHGGPASARLGMRAGGLDPRVWVVLGRMRLGWWSWRSRHTISVGGGLTVGKQPKDAIQHDMGVGDADCAVTSRTSEGLMPREPNRKRARHGRSGCCGRHTSSAARRGGVQRVAGVSAGCGGMRLLGC</sequence>
<name>A0A9P8VHN8_9PEZI</name>
<accession>A0A9P8VHN8</accession>
<reference evidence="2" key="1">
    <citation type="journal article" date="2021" name="Nat. Commun.">
        <title>Genetic determinants of endophytism in the Arabidopsis root mycobiome.</title>
        <authorList>
            <person name="Mesny F."/>
            <person name="Miyauchi S."/>
            <person name="Thiergart T."/>
            <person name="Pickel B."/>
            <person name="Atanasova L."/>
            <person name="Karlsson M."/>
            <person name="Huettel B."/>
            <person name="Barry K.W."/>
            <person name="Haridas S."/>
            <person name="Chen C."/>
            <person name="Bauer D."/>
            <person name="Andreopoulos W."/>
            <person name="Pangilinan J."/>
            <person name="LaButti K."/>
            <person name="Riley R."/>
            <person name="Lipzen A."/>
            <person name="Clum A."/>
            <person name="Drula E."/>
            <person name="Henrissat B."/>
            <person name="Kohler A."/>
            <person name="Grigoriev I.V."/>
            <person name="Martin F.M."/>
            <person name="Hacquard S."/>
        </authorList>
    </citation>
    <scope>NUCLEOTIDE SEQUENCE</scope>
    <source>
        <strain evidence="2">MPI-SDFR-AT-0117</strain>
    </source>
</reference>
<gene>
    <name evidence="2" type="ORF">F5X68DRAFT_199493</name>
</gene>
<evidence type="ECO:0000256" key="1">
    <source>
        <dbReference type="SAM" id="MobiDB-lite"/>
    </source>
</evidence>
<organism evidence="2 3">
    <name type="scientific">Plectosphaerella plurivora</name>
    <dbReference type="NCBI Taxonomy" id="936078"/>
    <lineage>
        <taxon>Eukaryota</taxon>
        <taxon>Fungi</taxon>
        <taxon>Dikarya</taxon>
        <taxon>Ascomycota</taxon>
        <taxon>Pezizomycotina</taxon>
        <taxon>Sordariomycetes</taxon>
        <taxon>Hypocreomycetidae</taxon>
        <taxon>Glomerellales</taxon>
        <taxon>Plectosphaerellaceae</taxon>
        <taxon>Plectosphaerella</taxon>
    </lineage>
</organism>
<evidence type="ECO:0000313" key="2">
    <source>
        <dbReference type="EMBL" id="KAH6693674.1"/>
    </source>
</evidence>
<dbReference type="EMBL" id="JAGSXJ010000003">
    <property type="protein sequence ID" value="KAH6693674.1"/>
    <property type="molecule type" value="Genomic_DNA"/>
</dbReference>
<protein>
    <submittedName>
        <fullName evidence="2">Uncharacterized protein</fullName>
    </submittedName>
</protein>
<comment type="caution">
    <text evidence="2">The sequence shown here is derived from an EMBL/GenBank/DDBJ whole genome shotgun (WGS) entry which is preliminary data.</text>
</comment>